<dbReference type="InterPro" id="IPR032807">
    <property type="entry name" value="GNVR"/>
</dbReference>
<keyword evidence="14" id="KW-0829">Tyrosine-protein kinase</keyword>
<feature type="domain" description="Polysaccharide chain length determinant N-terminal" evidence="17">
    <location>
        <begin position="20"/>
        <end position="109"/>
    </location>
</feature>
<dbReference type="InterPro" id="IPR050445">
    <property type="entry name" value="Bact_polysacc_biosynth/exp"/>
</dbReference>
<comment type="similarity">
    <text evidence="3">Belongs to the etk/wzc family.</text>
</comment>
<dbReference type="PANTHER" id="PTHR32309:SF13">
    <property type="entry name" value="FERRIC ENTEROBACTIN TRANSPORT PROTEIN FEPE"/>
    <property type="match status" value="1"/>
</dbReference>
<evidence type="ECO:0000259" key="17">
    <source>
        <dbReference type="Pfam" id="PF02706"/>
    </source>
</evidence>
<dbReference type="CDD" id="cd05387">
    <property type="entry name" value="BY-kinase"/>
    <property type="match status" value="1"/>
</dbReference>
<organism evidence="20 21">
    <name type="scientific">Sphingoaurantiacus capsulatus</name>
    <dbReference type="NCBI Taxonomy" id="1771310"/>
    <lineage>
        <taxon>Bacteria</taxon>
        <taxon>Pseudomonadati</taxon>
        <taxon>Pseudomonadota</taxon>
        <taxon>Alphaproteobacteria</taxon>
        <taxon>Sphingomonadales</taxon>
        <taxon>Sphingosinicellaceae</taxon>
        <taxon>Sphingoaurantiacus</taxon>
    </lineage>
</organism>
<keyword evidence="13 16" id="KW-0472">Membrane</keyword>
<accession>A0ABV7XE48</accession>
<keyword evidence="21" id="KW-1185">Reference proteome</keyword>
<dbReference type="EMBL" id="JBHRXV010000011">
    <property type="protein sequence ID" value="MFC3714018.1"/>
    <property type="molecule type" value="Genomic_DNA"/>
</dbReference>
<dbReference type="Gene3D" id="3.40.50.300">
    <property type="entry name" value="P-loop containing nucleotide triphosphate hydrolases"/>
    <property type="match status" value="1"/>
</dbReference>
<dbReference type="NCBIfam" id="TIGR01007">
    <property type="entry name" value="eps_fam"/>
    <property type="match status" value="1"/>
</dbReference>
<evidence type="ECO:0000259" key="19">
    <source>
        <dbReference type="Pfam" id="PF13807"/>
    </source>
</evidence>
<dbReference type="Proteomes" id="UP001595615">
    <property type="component" value="Unassembled WGS sequence"/>
</dbReference>
<feature type="domain" description="Tyrosine-protein kinase G-rich" evidence="19">
    <location>
        <begin position="398"/>
        <end position="469"/>
    </location>
</feature>
<dbReference type="EC" id="2.7.10.2" evidence="4"/>
<evidence type="ECO:0000256" key="1">
    <source>
        <dbReference type="ARBA" id="ARBA00004429"/>
    </source>
</evidence>
<evidence type="ECO:0000256" key="6">
    <source>
        <dbReference type="ARBA" id="ARBA00022519"/>
    </source>
</evidence>
<evidence type="ECO:0000256" key="12">
    <source>
        <dbReference type="ARBA" id="ARBA00022989"/>
    </source>
</evidence>
<dbReference type="InterPro" id="IPR003856">
    <property type="entry name" value="LPS_length_determ_N"/>
</dbReference>
<evidence type="ECO:0000256" key="3">
    <source>
        <dbReference type="ARBA" id="ARBA00008883"/>
    </source>
</evidence>
<evidence type="ECO:0000259" key="18">
    <source>
        <dbReference type="Pfam" id="PF13614"/>
    </source>
</evidence>
<evidence type="ECO:0000313" key="20">
    <source>
        <dbReference type="EMBL" id="MFC3714018.1"/>
    </source>
</evidence>
<keyword evidence="5" id="KW-1003">Cell membrane</keyword>
<name>A0ABV7XE48_9SPHN</name>
<feature type="transmembrane region" description="Helical" evidence="16">
    <location>
        <begin position="35"/>
        <end position="54"/>
    </location>
</feature>
<protein>
    <recommendedName>
        <fullName evidence="4">non-specific protein-tyrosine kinase</fullName>
        <ecNumber evidence="4">2.7.10.2</ecNumber>
    </recommendedName>
</protein>
<keyword evidence="7" id="KW-0808">Transferase</keyword>
<evidence type="ECO:0000256" key="13">
    <source>
        <dbReference type="ARBA" id="ARBA00023136"/>
    </source>
</evidence>
<dbReference type="InterPro" id="IPR027417">
    <property type="entry name" value="P-loop_NTPase"/>
</dbReference>
<evidence type="ECO:0000256" key="9">
    <source>
        <dbReference type="ARBA" id="ARBA00022741"/>
    </source>
</evidence>
<dbReference type="Pfam" id="PF02706">
    <property type="entry name" value="Wzz"/>
    <property type="match status" value="1"/>
</dbReference>
<evidence type="ECO:0000256" key="4">
    <source>
        <dbReference type="ARBA" id="ARBA00011903"/>
    </source>
</evidence>
<evidence type="ECO:0000313" key="21">
    <source>
        <dbReference type="Proteomes" id="UP001595615"/>
    </source>
</evidence>
<reference evidence="21" key="1">
    <citation type="journal article" date="2019" name="Int. J. Syst. Evol. Microbiol.">
        <title>The Global Catalogue of Microorganisms (GCM) 10K type strain sequencing project: providing services to taxonomists for standard genome sequencing and annotation.</title>
        <authorList>
            <consortium name="The Broad Institute Genomics Platform"/>
            <consortium name="The Broad Institute Genome Sequencing Center for Infectious Disease"/>
            <person name="Wu L."/>
            <person name="Ma J."/>
        </authorList>
    </citation>
    <scope>NUCLEOTIDE SEQUENCE [LARGE SCALE GENOMIC DNA]</scope>
    <source>
        <strain evidence="21">KCTC 42644</strain>
    </source>
</reference>
<evidence type="ECO:0000256" key="2">
    <source>
        <dbReference type="ARBA" id="ARBA00007316"/>
    </source>
</evidence>
<dbReference type="InterPro" id="IPR005702">
    <property type="entry name" value="Wzc-like_C"/>
</dbReference>
<gene>
    <name evidence="20" type="ORF">ACFOMD_15710</name>
</gene>
<dbReference type="InterPro" id="IPR025669">
    <property type="entry name" value="AAA_dom"/>
</dbReference>
<feature type="domain" description="AAA" evidence="18">
    <location>
        <begin position="549"/>
        <end position="677"/>
    </location>
</feature>
<keyword evidence="10" id="KW-0418">Kinase</keyword>
<evidence type="ECO:0000256" key="10">
    <source>
        <dbReference type="ARBA" id="ARBA00022777"/>
    </source>
</evidence>
<comment type="caution">
    <text evidence="20">The sequence shown here is derived from an EMBL/GenBank/DDBJ whole genome shotgun (WGS) entry which is preliminary data.</text>
</comment>
<keyword evidence="9" id="KW-0547">Nucleotide-binding</keyword>
<dbReference type="PANTHER" id="PTHR32309">
    <property type="entry name" value="TYROSINE-PROTEIN KINASE"/>
    <property type="match status" value="1"/>
</dbReference>
<keyword evidence="8 16" id="KW-0812">Transmembrane</keyword>
<evidence type="ECO:0000256" key="14">
    <source>
        <dbReference type="ARBA" id="ARBA00023137"/>
    </source>
</evidence>
<dbReference type="Pfam" id="PF13614">
    <property type="entry name" value="AAA_31"/>
    <property type="match status" value="1"/>
</dbReference>
<sequence length="737" mass="80261">MATIAAAPPAPLVDRPDPGLDLGALIGILRRRWQLIGAITLSVVLLATLTVYQLTPRYAAMSAVAVQTQKTQVVDIQDVVSDMAPDTATMETQASILRSSALMGKLIDRLKLDQDPEFNPAVEAAQGNFDLLKPASWFGERQQYKAPVEPLARARERTRITQRVRKAIEISVVPRSYVVEIRAISEDPEKAASMANSLADLYISDQIEAKYEATRRASGWLEERVAELRDQAVAADRAVELYRIQYGLVGGVSGGVDSQQLSEINSQLILARSERAAKEAQLSQVRQLVAGGGANIETSGAIIDSPLIQRLREQESEVVRKLAELQATYGERHPRIINATAELRDLRSKIGDEVRKIAASTANEVSVARAREGALSSSLSGLRGRVGASGQAEVRLRELQREADSTKTLYETFLNRYKETREQVDVQTADARIIAPADVPVNAAYPRKTLTVGLALLVGLIAGAALAFALEKLDNTVRGADLVERIGGGSVLTFVPIVSGKYENPEDVIIERPQSMVAESIRTLQGALSLIDVDDPPKVIMLTSSVPAEGKTFISTSLARVFAQSGKKVILVDADMRHPRLHKALELSNEAGLVQVLSGKGQLADVIRKDPKTEVQVLTAGVGAPNPADLLRSQRMEQLLGLLREHYDLVIVDTPPFVPMTDSQNVARLVDAMLLVVRWGETPAQVVTNTLRQVRKLGVPFTGTVLSQVDMDRHAQYGYGDYGYHYSKYGAYYGAKA</sequence>
<evidence type="ECO:0000256" key="8">
    <source>
        <dbReference type="ARBA" id="ARBA00022692"/>
    </source>
</evidence>
<comment type="similarity">
    <text evidence="2">Belongs to the CpsD/CapB family.</text>
</comment>
<evidence type="ECO:0000256" key="5">
    <source>
        <dbReference type="ARBA" id="ARBA00022475"/>
    </source>
</evidence>
<evidence type="ECO:0000256" key="15">
    <source>
        <dbReference type="ARBA" id="ARBA00051245"/>
    </source>
</evidence>
<proteinExistence type="inferred from homology"/>
<comment type="catalytic activity">
    <reaction evidence="15">
        <text>L-tyrosyl-[protein] + ATP = O-phospho-L-tyrosyl-[protein] + ADP + H(+)</text>
        <dbReference type="Rhea" id="RHEA:10596"/>
        <dbReference type="Rhea" id="RHEA-COMP:10136"/>
        <dbReference type="Rhea" id="RHEA-COMP:20101"/>
        <dbReference type="ChEBI" id="CHEBI:15378"/>
        <dbReference type="ChEBI" id="CHEBI:30616"/>
        <dbReference type="ChEBI" id="CHEBI:46858"/>
        <dbReference type="ChEBI" id="CHEBI:61978"/>
        <dbReference type="ChEBI" id="CHEBI:456216"/>
        <dbReference type="EC" id="2.7.10.2"/>
    </reaction>
</comment>
<dbReference type="RefSeq" id="WP_380863064.1">
    <property type="nucleotide sequence ID" value="NZ_JBHRXV010000011.1"/>
</dbReference>
<evidence type="ECO:0000256" key="7">
    <source>
        <dbReference type="ARBA" id="ARBA00022679"/>
    </source>
</evidence>
<keyword evidence="11" id="KW-0067">ATP-binding</keyword>
<dbReference type="SUPFAM" id="SSF52540">
    <property type="entry name" value="P-loop containing nucleoside triphosphate hydrolases"/>
    <property type="match status" value="1"/>
</dbReference>
<keyword evidence="12 16" id="KW-1133">Transmembrane helix</keyword>
<keyword evidence="6" id="KW-0997">Cell inner membrane</keyword>
<dbReference type="Pfam" id="PF13807">
    <property type="entry name" value="GNVR"/>
    <property type="match status" value="1"/>
</dbReference>
<evidence type="ECO:0000256" key="16">
    <source>
        <dbReference type="SAM" id="Phobius"/>
    </source>
</evidence>
<evidence type="ECO:0000256" key="11">
    <source>
        <dbReference type="ARBA" id="ARBA00022840"/>
    </source>
</evidence>
<comment type="subcellular location">
    <subcellularLocation>
        <location evidence="1">Cell inner membrane</location>
        <topology evidence="1">Multi-pass membrane protein</topology>
    </subcellularLocation>
</comment>